<protein>
    <submittedName>
        <fullName evidence="2">Uncharacterized protein</fullName>
    </submittedName>
</protein>
<accession>A0A830H4W4</accession>
<name>A0A830H4W4_9CHLO</name>
<keyword evidence="3" id="KW-1185">Reference proteome</keyword>
<dbReference type="GO" id="GO:0010506">
    <property type="term" value="P:regulation of autophagy"/>
    <property type="evidence" value="ECO:0007669"/>
    <property type="project" value="InterPro"/>
</dbReference>
<organism evidence="2 3">
    <name type="scientific">Pycnococcus provasolii</name>
    <dbReference type="NCBI Taxonomy" id="41880"/>
    <lineage>
        <taxon>Eukaryota</taxon>
        <taxon>Viridiplantae</taxon>
        <taxon>Chlorophyta</taxon>
        <taxon>Pseudoscourfieldiophyceae</taxon>
        <taxon>Pseudoscourfieldiales</taxon>
        <taxon>Pycnococcaceae</taxon>
        <taxon>Pycnococcus</taxon>
    </lineage>
</organism>
<dbReference type="GO" id="GO:0031902">
    <property type="term" value="C:late endosome membrane"/>
    <property type="evidence" value="ECO:0007669"/>
    <property type="project" value="TreeGrafter"/>
</dbReference>
<feature type="compositionally biased region" description="Polar residues" evidence="1">
    <location>
        <begin position="242"/>
        <end position="254"/>
    </location>
</feature>
<dbReference type="PANTHER" id="PTHR12897">
    <property type="entry name" value="COLON CANCER-ASSOCIATED PROTEIN MIC1"/>
    <property type="match status" value="1"/>
</dbReference>
<comment type="caution">
    <text evidence="2">The sequence shown here is derived from an EMBL/GenBank/DDBJ whole genome shotgun (WGS) entry which is preliminary data.</text>
</comment>
<evidence type="ECO:0000313" key="2">
    <source>
        <dbReference type="EMBL" id="GHP02085.1"/>
    </source>
</evidence>
<dbReference type="AlphaFoldDB" id="A0A830H4W4"/>
<dbReference type="EMBL" id="BNJQ01000002">
    <property type="protein sequence ID" value="GHP02085.1"/>
    <property type="molecule type" value="Genomic_DNA"/>
</dbReference>
<dbReference type="PANTHER" id="PTHR12897:SF4">
    <property type="entry name" value="REGULATOR OF MON1-CCZ1 COMPLEX"/>
    <property type="match status" value="1"/>
</dbReference>
<feature type="compositionally biased region" description="Low complexity" evidence="1">
    <location>
        <begin position="8"/>
        <end position="19"/>
    </location>
</feature>
<feature type="compositionally biased region" description="Low complexity" evidence="1">
    <location>
        <begin position="265"/>
        <end position="297"/>
    </location>
</feature>
<feature type="region of interest" description="Disordered" evidence="1">
    <location>
        <begin position="240"/>
        <end position="298"/>
    </location>
</feature>
<evidence type="ECO:0000256" key="1">
    <source>
        <dbReference type="SAM" id="MobiDB-lite"/>
    </source>
</evidence>
<evidence type="ECO:0000313" key="3">
    <source>
        <dbReference type="Proteomes" id="UP000660262"/>
    </source>
</evidence>
<dbReference type="InterPro" id="IPR040371">
    <property type="entry name" value="RMC1"/>
</dbReference>
<proteinExistence type="predicted"/>
<dbReference type="GO" id="GO:0035658">
    <property type="term" value="C:Mon1-Ccz1 complex"/>
    <property type="evidence" value="ECO:0007669"/>
    <property type="project" value="InterPro"/>
</dbReference>
<gene>
    <name evidence="2" type="ORF">PPROV_000084100</name>
</gene>
<sequence>MSPRAFASSSMSSSMSSQVPGGGGGSTGVENSSLSSSLSSSHLLATTTTSNNQVLVAPPPSSTTISKSASASSSLSSSLGEQQQQQLEPSPSLLSHHVQLQRLPLSFDSAKPGEEQPSELTVDSVTVSTQPANLARHTPRYVSITVATRTTLKTFDSLGNNRSVRLSQAQRVARATSYDDARIVQAAFNTSLSAALYIRRRVFPLDEEGLLCAARLVAYVVPTAAADSDDDVVENALFPDHSAQQQVSSSPAEQQQRRVGVNGNSSTPTSTTPTNQATTTIPSPSTKTSSPPSSSSPWASFKALFHSANSTPTEHRSPSSRLRQETSNITLEFDACDDATGIVWLGNNQLAVGYRYAGVVVYAITTTEEDSRLLKHQPIRVLQHGFAPTSPSSKNSVQTLRGGAWRFVHTHETKCCLVGGGPAGASFTGWQILSTSAKDPTSSSFEASRVERFTAPIAGARDRKTPNDEVGSSLAIGNGASGGVNLLTLRSKIVLAVHDPLSASVALMRIYADTSLPLARLRVDLAADMWAQLAVMELDNVVAVHSPAAGLSLLFDVDSAQAVARRASRNDAVLPLAPPLPPRVVADDNHDHGDGDKDASLLPFSPDRGVVLASPDIVVDVDVGCAYRARLDVRAITRCLPNPAASLTFLLRRSLGGDSGARTLALDALSTSLSDRTLTPAFVQQAIATLLSHKEGAGLVTAHDFESPAWLRASLEACDAADDMCDSAVREFVRVVLAPLCGRLFDQRSADPACRAKGAMLLSAVTGTREAHVALAADGSTEDQRIDEAAALSSLPTSLVLLELLLTLFPYGDPASCSYATAGTRACSFIVPPNLTSSCLDALRHGLLSFASSIRADISSSSSSSSSVVSRRRAQQCAQSAALLERVASEIV</sequence>
<feature type="compositionally biased region" description="Low complexity" evidence="1">
    <location>
        <begin position="62"/>
        <end position="91"/>
    </location>
</feature>
<dbReference type="Proteomes" id="UP000660262">
    <property type="component" value="Unassembled WGS sequence"/>
</dbReference>
<feature type="compositionally biased region" description="Low complexity" evidence="1">
    <location>
        <begin position="28"/>
        <end position="50"/>
    </location>
</feature>
<dbReference type="GO" id="GO:0005765">
    <property type="term" value="C:lysosomal membrane"/>
    <property type="evidence" value="ECO:0007669"/>
    <property type="project" value="TreeGrafter"/>
</dbReference>
<feature type="region of interest" description="Disordered" evidence="1">
    <location>
        <begin position="1"/>
        <end position="91"/>
    </location>
</feature>
<reference evidence="2" key="1">
    <citation type="submission" date="2020-10" db="EMBL/GenBank/DDBJ databases">
        <title>Unveiling of a novel bifunctional photoreceptor, Dualchrome1, isolated from a cosmopolitan green alga.</title>
        <authorList>
            <person name="Suzuki S."/>
            <person name="Kawachi M."/>
        </authorList>
    </citation>
    <scope>NUCLEOTIDE SEQUENCE</scope>
    <source>
        <strain evidence="2">NIES 2893</strain>
    </source>
</reference>